<keyword evidence="2" id="KW-1185">Reference proteome</keyword>
<dbReference type="SUPFAM" id="SSF48295">
    <property type="entry name" value="TrpR-like"/>
    <property type="match status" value="1"/>
</dbReference>
<organism evidence="1 2">
    <name type="scientific">Sphingopyxis flava</name>
    <dbReference type="NCBI Taxonomy" id="1507287"/>
    <lineage>
        <taxon>Bacteria</taxon>
        <taxon>Pseudomonadati</taxon>
        <taxon>Pseudomonadota</taxon>
        <taxon>Alphaproteobacteria</taxon>
        <taxon>Sphingomonadales</taxon>
        <taxon>Sphingomonadaceae</taxon>
        <taxon>Sphingopyxis</taxon>
    </lineage>
</organism>
<evidence type="ECO:0000313" key="1">
    <source>
        <dbReference type="EMBL" id="SKB63385.1"/>
    </source>
</evidence>
<proteinExistence type="predicted"/>
<evidence type="ECO:0000313" key="2">
    <source>
        <dbReference type="Proteomes" id="UP000190044"/>
    </source>
</evidence>
<dbReference type="Proteomes" id="UP000190044">
    <property type="component" value="Unassembled WGS sequence"/>
</dbReference>
<dbReference type="AlphaFoldDB" id="A0A1T5CV62"/>
<sequence length="111" mass="12378">MQVASPPSQSPADGRAPSLGALLVKIASAYFNVGDEKDLFRSGRMPCVCRARWAVAMVLYSDIGWGKKRIAKFLIKDKKAIHHGLKRARALYQTDPQFFAGVELLRKEVFL</sequence>
<evidence type="ECO:0008006" key="3">
    <source>
        <dbReference type="Google" id="ProtNLM"/>
    </source>
</evidence>
<dbReference type="GO" id="GO:0043565">
    <property type="term" value="F:sequence-specific DNA binding"/>
    <property type="evidence" value="ECO:0007669"/>
    <property type="project" value="InterPro"/>
</dbReference>
<gene>
    <name evidence="1" type="ORF">SAMN06295937_1011154</name>
</gene>
<accession>A0A1T5CV62</accession>
<reference evidence="2" key="1">
    <citation type="submission" date="2017-02" db="EMBL/GenBank/DDBJ databases">
        <authorList>
            <person name="Varghese N."/>
            <person name="Submissions S."/>
        </authorList>
    </citation>
    <scope>NUCLEOTIDE SEQUENCE [LARGE SCALE GENOMIC DNA]</scope>
    <source>
        <strain evidence="2">R11H</strain>
    </source>
</reference>
<dbReference type="EMBL" id="FUYP01000011">
    <property type="protein sequence ID" value="SKB63385.1"/>
    <property type="molecule type" value="Genomic_DNA"/>
</dbReference>
<dbReference type="InterPro" id="IPR010921">
    <property type="entry name" value="Trp_repressor/repl_initiator"/>
</dbReference>
<name>A0A1T5CV62_9SPHN</name>
<dbReference type="Gene3D" id="1.10.1750.10">
    <property type="match status" value="1"/>
</dbReference>
<protein>
    <recommendedName>
        <fullName evidence="3">DnaA protein helix-turn-helix</fullName>
    </recommendedName>
</protein>